<evidence type="ECO:0000256" key="9">
    <source>
        <dbReference type="RuleBase" id="RU003953"/>
    </source>
</evidence>
<evidence type="ECO:0000256" key="7">
    <source>
        <dbReference type="ARBA" id="ARBA00022842"/>
    </source>
</evidence>
<evidence type="ECO:0000259" key="11">
    <source>
        <dbReference type="Pfam" id="PF12627"/>
    </source>
</evidence>
<dbReference type="InterPro" id="IPR050264">
    <property type="entry name" value="Bact_CCA-adding_enz_type3_sf"/>
</dbReference>
<keyword evidence="3" id="KW-0819">tRNA processing</keyword>
<dbReference type="Pfam" id="PF13735">
    <property type="entry name" value="tRNA_NucTran2_2"/>
    <property type="match status" value="1"/>
</dbReference>
<feature type="domain" description="Poly A polymerase head" evidence="10">
    <location>
        <begin position="23"/>
        <end position="145"/>
    </location>
</feature>
<proteinExistence type="inferred from homology"/>
<dbReference type="PANTHER" id="PTHR46173">
    <property type="entry name" value="CCA TRNA NUCLEOTIDYLTRANSFERASE 1, MITOCHONDRIAL"/>
    <property type="match status" value="1"/>
</dbReference>
<dbReference type="GO" id="GO:0000166">
    <property type="term" value="F:nucleotide binding"/>
    <property type="evidence" value="ECO:0007669"/>
    <property type="project" value="UniProtKB-KW"/>
</dbReference>
<accession>A0A366IBQ4</accession>
<dbReference type="AlphaFoldDB" id="A0A366IBQ4"/>
<evidence type="ECO:0000256" key="5">
    <source>
        <dbReference type="ARBA" id="ARBA00022723"/>
    </source>
</evidence>
<keyword evidence="4" id="KW-0548">Nucleotidyltransferase</keyword>
<dbReference type="PANTHER" id="PTHR46173:SF1">
    <property type="entry name" value="CCA TRNA NUCLEOTIDYLTRANSFERASE 1, MITOCHONDRIAL"/>
    <property type="match status" value="1"/>
</dbReference>
<evidence type="ECO:0000313" key="13">
    <source>
        <dbReference type="EMBL" id="RBP65932.1"/>
    </source>
</evidence>
<comment type="cofactor">
    <cofactor evidence="1">
        <name>Mg(2+)</name>
        <dbReference type="ChEBI" id="CHEBI:18420"/>
    </cofactor>
</comment>
<dbReference type="Gene3D" id="1.10.3090.10">
    <property type="entry name" value="cca-adding enzyme, domain 2"/>
    <property type="match status" value="1"/>
</dbReference>
<dbReference type="GO" id="GO:0046872">
    <property type="term" value="F:metal ion binding"/>
    <property type="evidence" value="ECO:0007669"/>
    <property type="project" value="UniProtKB-KW"/>
</dbReference>
<sequence>MNILLPKEITYALETIQQAGFEAFIVGGCVRDIFIGREVHDFDITTNALPSQILQLFSSFTVLETGIKHGTLTVVINHMPIEITTYRIDGTYTDHRRPDGVLFTKSLMEDLKRRDFTMNALAYNPKTGIIDYFNGKEDIYNKIIRTVGSPDERFTEDGLRIMRALRFSAVLGFQIEEDTKKSIHTYKDKLKYISIERITSEFSKMICGQYVEEVLLEFWDIIDVIIPELSIQSKDDPAYKLSVKTLVNTPPILYLRMATLLHSISKQAILSYEKEENIDNNHSSEKSAFIVKKILQDMRFDKETTNRVYTLIFYYDLDLIEDKPYIKKWMNKLTPKVLKELLQLRRAKSLSQNSKDDKELGKISTINYLIDEIIASKSCYSIKGLAINGQDLIKAGIPQGKLIGEILQKILEEVIEEKVDNNKKDLLHLAKHMYGEGGQQICDLHRSEQ</sequence>
<dbReference type="SUPFAM" id="SSF81891">
    <property type="entry name" value="Poly A polymerase C-terminal region-like"/>
    <property type="match status" value="1"/>
</dbReference>
<dbReference type="GO" id="GO:0000049">
    <property type="term" value="F:tRNA binding"/>
    <property type="evidence" value="ECO:0007669"/>
    <property type="project" value="TreeGrafter"/>
</dbReference>
<feature type="domain" description="CCA-adding enzyme C-terminal" evidence="12">
    <location>
        <begin position="291"/>
        <end position="429"/>
    </location>
</feature>
<evidence type="ECO:0000256" key="6">
    <source>
        <dbReference type="ARBA" id="ARBA00022741"/>
    </source>
</evidence>
<dbReference type="InterPro" id="IPR032828">
    <property type="entry name" value="PolyA_RNA-bd"/>
</dbReference>
<evidence type="ECO:0000259" key="10">
    <source>
        <dbReference type="Pfam" id="PF01743"/>
    </source>
</evidence>
<dbReference type="Pfam" id="PF12627">
    <property type="entry name" value="PolyA_pol_RNAbd"/>
    <property type="match status" value="1"/>
</dbReference>
<evidence type="ECO:0000256" key="4">
    <source>
        <dbReference type="ARBA" id="ARBA00022695"/>
    </source>
</evidence>
<dbReference type="Proteomes" id="UP000253490">
    <property type="component" value="Unassembled WGS sequence"/>
</dbReference>
<dbReference type="GO" id="GO:0016779">
    <property type="term" value="F:nucleotidyltransferase activity"/>
    <property type="evidence" value="ECO:0007669"/>
    <property type="project" value="UniProtKB-KW"/>
</dbReference>
<dbReference type="OrthoDB" id="9805698at2"/>
<dbReference type="Gene3D" id="1.10.246.80">
    <property type="match status" value="1"/>
</dbReference>
<dbReference type="InterPro" id="IPR032810">
    <property type="entry name" value="CCA-adding_enz_C"/>
</dbReference>
<dbReference type="GO" id="GO:0008033">
    <property type="term" value="P:tRNA processing"/>
    <property type="evidence" value="ECO:0007669"/>
    <property type="project" value="UniProtKB-KW"/>
</dbReference>
<organism evidence="13 14">
    <name type="scientific">Alkalibaculum bacchi</name>
    <dbReference type="NCBI Taxonomy" id="645887"/>
    <lineage>
        <taxon>Bacteria</taxon>
        <taxon>Bacillati</taxon>
        <taxon>Bacillota</taxon>
        <taxon>Clostridia</taxon>
        <taxon>Eubacteriales</taxon>
        <taxon>Eubacteriaceae</taxon>
        <taxon>Alkalibaculum</taxon>
    </lineage>
</organism>
<evidence type="ECO:0000256" key="2">
    <source>
        <dbReference type="ARBA" id="ARBA00022679"/>
    </source>
</evidence>
<dbReference type="CDD" id="cd05398">
    <property type="entry name" value="NT_ClassII-CCAase"/>
    <property type="match status" value="1"/>
</dbReference>
<dbReference type="Pfam" id="PF01743">
    <property type="entry name" value="PolyA_pol"/>
    <property type="match status" value="1"/>
</dbReference>
<keyword evidence="8 9" id="KW-0694">RNA-binding</keyword>
<comment type="caution">
    <text evidence="13">The sequence shown here is derived from an EMBL/GenBank/DDBJ whole genome shotgun (WGS) entry which is preliminary data.</text>
</comment>
<feature type="domain" description="tRNA nucleotidyltransferase/poly(A) polymerase RNA and SrmB- binding" evidence="11">
    <location>
        <begin position="172"/>
        <end position="229"/>
    </location>
</feature>
<dbReference type="RefSeq" id="WP_113920269.1">
    <property type="nucleotide sequence ID" value="NZ_QNRX01000006.1"/>
</dbReference>
<evidence type="ECO:0000256" key="3">
    <source>
        <dbReference type="ARBA" id="ARBA00022694"/>
    </source>
</evidence>
<gene>
    <name evidence="13" type="ORF">DES36_10642</name>
</gene>
<keyword evidence="14" id="KW-1185">Reference proteome</keyword>
<keyword evidence="7" id="KW-0460">Magnesium</keyword>
<name>A0A366IBQ4_9FIRM</name>
<evidence type="ECO:0000313" key="14">
    <source>
        <dbReference type="Proteomes" id="UP000253490"/>
    </source>
</evidence>
<keyword evidence="5" id="KW-0479">Metal-binding</keyword>
<dbReference type="InterPro" id="IPR043519">
    <property type="entry name" value="NT_sf"/>
</dbReference>
<dbReference type="Gene3D" id="3.30.460.10">
    <property type="entry name" value="Beta Polymerase, domain 2"/>
    <property type="match status" value="1"/>
</dbReference>
<reference evidence="13 14" key="1">
    <citation type="submission" date="2018-06" db="EMBL/GenBank/DDBJ databases">
        <title>Genomic Encyclopedia of Type Strains, Phase IV (KMG-IV): sequencing the most valuable type-strain genomes for metagenomic binning, comparative biology and taxonomic classification.</title>
        <authorList>
            <person name="Goeker M."/>
        </authorList>
    </citation>
    <scope>NUCLEOTIDE SEQUENCE [LARGE SCALE GENOMIC DNA]</scope>
    <source>
        <strain evidence="13 14">DSM 22112</strain>
    </source>
</reference>
<evidence type="ECO:0000259" key="12">
    <source>
        <dbReference type="Pfam" id="PF13735"/>
    </source>
</evidence>
<dbReference type="NCBIfam" id="NF009814">
    <property type="entry name" value="PRK13299.1"/>
    <property type="match status" value="1"/>
</dbReference>
<dbReference type="EMBL" id="QNRX01000006">
    <property type="protein sequence ID" value="RBP65932.1"/>
    <property type="molecule type" value="Genomic_DNA"/>
</dbReference>
<keyword evidence="2 9" id="KW-0808">Transferase</keyword>
<dbReference type="SUPFAM" id="SSF81301">
    <property type="entry name" value="Nucleotidyltransferase"/>
    <property type="match status" value="1"/>
</dbReference>
<evidence type="ECO:0000256" key="1">
    <source>
        <dbReference type="ARBA" id="ARBA00001946"/>
    </source>
</evidence>
<evidence type="ECO:0000256" key="8">
    <source>
        <dbReference type="ARBA" id="ARBA00022884"/>
    </source>
</evidence>
<comment type="similarity">
    <text evidence="9">Belongs to the tRNA nucleotidyltransferase/poly(A) polymerase family.</text>
</comment>
<dbReference type="InterPro" id="IPR002646">
    <property type="entry name" value="PolA_pol_head_dom"/>
</dbReference>
<keyword evidence="6" id="KW-0547">Nucleotide-binding</keyword>
<protein>
    <submittedName>
        <fullName evidence="13">tRNA nucleotidyltransferase (CCA-adding enzyme)</fullName>
    </submittedName>
</protein>